<sequence>MPQHPGMSKRQKELARKEKNKEKDARREQRKKEKSERVTQPGQEGVDPDIAGIIPGPQPLPEGF</sequence>
<comment type="caution">
    <text evidence="2">The sequence shown here is derived from an EMBL/GenBank/DDBJ whole genome shotgun (WGS) entry which is preliminary data.</text>
</comment>
<gene>
    <name evidence="2" type="ORF">SYV04_29150</name>
</gene>
<dbReference type="RefSeq" id="WP_321549344.1">
    <property type="nucleotide sequence ID" value="NZ_JAXIVS010000011.1"/>
</dbReference>
<feature type="compositionally biased region" description="Basic and acidic residues" evidence="1">
    <location>
        <begin position="10"/>
        <end position="37"/>
    </location>
</feature>
<evidence type="ECO:0000256" key="1">
    <source>
        <dbReference type="SAM" id="MobiDB-lite"/>
    </source>
</evidence>
<evidence type="ECO:0000313" key="3">
    <source>
        <dbReference type="Proteomes" id="UP001291309"/>
    </source>
</evidence>
<dbReference type="Proteomes" id="UP001291309">
    <property type="component" value="Unassembled WGS sequence"/>
</dbReference>
<dbReference type="EMBL" id="JAXIVS010000011">
    <property type="protein sequence ID" value="MDY7230498.1"/>
    <property type="molecule type" value="Genomic_DNA"/>
</dbReference>
<reference evidence="2 3" key="1">
    <citation type="submission" date="2023-12" db="EMBL/GenBank/DDBJ databases">
        <title>the genome sequence of Hyalangium sp. s54d21.</title>
        <authorList>
            <person name="Zhang X."/>
        </authorList>
    </citation>
    <scope>NUCLEOTIDE SEQUENCE [LARGE SCALE GENOMIC DNA]</scope>
    <source>
        <strain evidence="3">s54d21</strain>
    </source>
</reference>
<proteinExistence type="predicted"/>
<keyword evidence="3" id="KW-1185">Reference proteome</keyword>
<feature type="region of interest" description="Disordered" evidence="1">
    <location>
        <begin position="1"/>
        <end position="64"/>
    </location>
</feature>
<evidence type="ECO:0000313" key="2">
    <source>
        <dbReference type="EMBL" id="MDY7230498.1"/>
    </source>
</evidence>
<protein>
    <recommendedName>
        <fullName evidence="4">SRp25 nuclear protein</fullName>
    </recommendedName>
</protein>
<evidence type="ECO:0008006" key="4">
    <source>
        <dbReference type="Google" id="ProtNLM"/>
    </source>
</evidence>
<organism evidence="2 3">
    <name type="scientific">Hyalangium rubrum</name>
    <dbReference type="NCBI Taxonomy" id="3103134"/>
    <lineage>
        <taxon>Bacteria</taxon>
        <taxon>Pseudomonadati</taxon>
        <taxon>Myxococcota</taxon>
        <taxon>Myxococcia</taxon>
        <taxon>Myxococcales</taxon>
        <taxon>Cystobacterineae</taxon>
        <taxon>Archangiaceae</taxon>
        <taxon>Hyalangium</taxon>
    </lineage>
</organism>
<accession>A0ABU5HAJ0</accession>
<name>A0ABU5HAJ0_9BACT</name>